<name>A0ABY6LKI5_9ARAC</name>
<dbReference type="InterPro" id="IPR021900">
    <property type="entry name" value="DUF3512"/>
</dbReference>
<dbReference type="InterPro" id="IPR001487">
    <property type="entry name" value="Bromodomain"/>
</dbReference>
<dbReference type="PANTHER" id="PTHR22881">
    <property type="entry name" value="BROMODOMAIN CONTAINING PROTEIN"/>
    <property type="match status" value="1"/>
</dbReference>
<dbReference type="SMART" id="SM00297">
    <property type="entry name" value="BROMO"/>
    <property type="match status" value="1"/>
</dbReference>
<sequence>MLQWLPILAKVQPHQRVQVTKQGYGTFEKRKAEELDDLDLEPPPKMQHLEEPPPQRMRDPRSCTLRKRAAKSPLQLTLCYLLKNVEKKDNQQFFAWPVSDVIAPGYSSIISHPMDLSTIRKKIDNMEYFNITEFKSDVKLMCENAMTYNRPDTVYFKAAKKLLHFSSRLLSKEQLQSMRRQLPCMADLTLEEMGLEGPEAPDNSNPASEEDHRRGAGGDGGDDSGDDEAQKVLTQARQAAREAAHRLSLERPGSRLGFLRQDHVGATTLAILHPSNAAPDIPVPSLEALTGRLAQGSANILGFKEDPKNVAKPVSYLSYGPFSSYAPYYDSMFSNLTKEESDLILSTYGDDVGVQYADSILNFANNCDYMVDMVDNLLDVLTSGEHSKTAKIMEERKQMKEDEEKFRKLMAEKAEPPADPFHDIDLSMLEKDGGRDDGPLSPRHRELQDRLDHTGRLLTDLARIQHQRLSAEPPTHLSHITGPTESETELATQVSQKLVSISSEVTPSSIVTIEGVRKALGISYNQEPRLVAPQQPPSPTPVEGTQYLTTPEIDLTEFLNTGPTLRVCDSPTFHN</sequence>
<proteinExistence type="predicted"/>
<dbReference type="SUPFAM" id="SSF47370">
    <property type="entry name" value="Bromodomain"/>
    <property type="match status" value="1"/>
</dbReference>
<keyword evidence="4" id="KW-0804">Transcription</keyword>
<evidence type="ECO:0000256" key="1">
    <source>
        <dbReference type="ARBA" id="ARBA00004123"/>
    </source>
</evidence>
<organism evidence="9 10">
    <name type="scientific">Cordylochernes scorpioides</name>
    <dbReference type="NCBI Taxonomy" id="51811"/>
    <lineage>
        <taxon>Eukaryota</taxon>
        <taxon>Metazoa</taxon>
        <taxon>Ecdysozoa</taxon>
        <taxon>Arthropoda</taxon>
        <taxon>Chelicerata</taxon>
        <taxon>Arachnida</taxon>
        <taxon>Pseudoscorpiones</taxon>
        <taxon>Cheliferoidea</taxon>
        <taxon>Chernetidae</taxon>
        <taxon>Cordylochernes</taxon>
    </lineage>
</organism>
<evidence type="ECO:0000313" key="10">
    <source>
        <dbReference type="Proteomes" id="UP001235939"/>
    </source>
</evidence>
<evidence type="ECO:0000313" key="9">
    <source>
        <dbReference type="EMBL" id="UYV80383.1"/>
    </source>
</evidence>
<evidence type="ECO:0000256" key="3">
    <source>
        <dbReference type="ARBA" id="ARBA00023117"/>
    </source>
</evidence>
<feature type="region of interest" description="Disordered" evidence="7">
    <location>
        <begin position="32"/>
        <end position="60"/>
    </location>
</feature>
<dbReference type="Pfam" id="PF12024">
    <property type="entry name" value="DUF3512"/>
    <property type="match status" value="1"/>
</dbReference>
<evidence type="ECO:0000256" key="7">
    <source>
        <dbReference type="SAM" id="MobiDB-lite"/>
    </source>
</evidence>
<dbReference type="PANTHER" id="PTHR22881:SF27">
    <property type="entry name" value="BROMODOMAIN CONTAINING 7_9"/>
    <property type="match status" value="1"/>
</dbReference>
<evidence type="ECO:0000256" key="4">
    <source>
        <dbReference type="ARBA" id="ARBA00023163"/>
    </source>
</evidence>
<keyword evidence="3 6" id="KW-0103">Bromodomain</keyword>
<feature type="region of interest" description="Disordered" evidence="7">
    <location>
        <begin position="195"/>
        <end position="227"/>
    </location>
</feature>
<protein>
    <submittedName>
        <fullName evidence="9">BRD7</fullName>
    </submittedName>
</protein>
<keyword evidence="10" id="KW-1185">Reference proteome</keyword>
<dbReference type="Proteomes" id="UP001235939">
    <property type="component" value="Chromosome 19"/>
</dbReference>
<feature type="domain" description="Bromo" evidence="8">
    <location>
        <begin position="86"/>
        <end position="156"/>
    </location>
</feature>
<evidence type="ECO:0000259" key="8">
    <source>
        <dbReference type="PROSITE" id="PS50014"/>
    </source>
</evidence>
<evidence type="ECO:0000256" key="6">
    <source>
        <dbReference type="PROSITE-ProRule" id="PRU00035"/>
    </source>
</evidence>
<reference evidence="9 10" key="1">
    <citation type="submission" date="2022-01" db="EMBL/GenBank/DDBJ databases">
        <title>A chromosomal length assembly of Cordylochernes scorpioides.</title>
        <authorList>
            <person name="Zeh D."/>
            <person name="Zeh J."/>
        </authorList>
    </citation>
    <scope>NUCLEOTIDE SEQUENCE [LARGE SCALE GENOMIC DNA]</scope>
    <source>
        <strain evidence="9">IN4F17</strain>
        <tissue evidence="9">Whole Body</tissue>
    </source>
</reference>
<evidence type="ECO:0000256" key="5">
    <source>
        <dbReference type="ARBA" id="ARBA00023242"/>
    </source>
</evidence>
<dbReference type="InterPro" id="IPR036427">
    <property type="entry name" value="Bromodomain-like_sf"/>
</dbReference>
<dbReference type="InterPro" id="IPR051831">
    <property type="entry name" value="Bromodomain_contain_prot"/>
</dbReference>
<dbReference type="PROSITE" id="PS50014">
    <property type="entry name" value="BROMODOMAIN_2"/>
    <property type="match status" value="1"/>
</dbReference>
<dbReference type="Gene3D" id="1.20.920.10">
    <property type="entry name" value="Bromodomain-like"/>
    <property type="match status" value="1"/>
</dbReference>
<dbReference type="PRINTS" id="PR00503">
    <property type="entry name" value="BROMODOMAIN"/>
</dbReference>
<evidence type="ECO:0000256" key="2">
    <source>
        <dbReference type="ARBA" id="ARBA00023015"/>
    </source>
</evidence>
<dbReference type="Pfam" id="PF00439">
    <property type="entry name" value="Bromodomain"/>
    <property type="match status" value="1"/>
</dbReference>
<comment type="subcellular location">
    <subcellularLocation>
        <location evidence="1">Nucleus</location>
    </subcellularLocation>
</comment>
<gene>
    <name evidence="9" type="ORF">LAZ67_19000033</name>
</gene>
<dbReference type="EMBL" id="CP092881">
    <property type="protein sequence ID" value="UYV80383.1"/>
    <property type="molecule type" value="Genomic_DNA"/>
</dbReference>
<keyword evidence="5" id="KW-0539">Nucleus</keyword>
<keyword evidence="2" id="KW-0805">Transcription regulation</keyword>
<accession>A0ABY6LKI5</accession>
<feature type="compositionally biased region" description="Basic and acidic residues" evidence="7">
    <location>
        <begin position="47"/>
        <end position="60"/>
    </location>
</feature>